<gene>
    <name evidence="9" type="primary">LOC103492164</name>
</gene>
<dbReference type="PANTHER" id="PTHR45868:SF69">
    <property type="entry name" value="HEAVY METAL-ASSOCIATED ISOPRENYLATED PLANT PROTEIN 35"/>
    <property type="match status" value="1"/>
</dbReference>
<sequence>MAKVEAKELEGTSEPFKCKICVLRVSIHCEGCKRKVIKILHNINGVHSVEIDRKQQKVTITTNIDEQSLIKRLIKAGKHAEPWPETKPISKIEKQIAVEIPAGETSASVRDGGKQKQSTETEPSAEALQVPPRNEEKSGTNENVQVLQISKADDGHGDATETNGRVERVVESPPDIACETQPGMPSDAVDIEASCSGDGEGRKKKKKKKQGQRKEKSSGAVAREMVSPPTVPTPANIGSPNPPNQIPSSNHSPPFNNPYNHPLHVAASQPAYVASYNTVYPTNTHDAYYASPPSYSYAYVHSMAPRNSTTLSSSLPIAEQPYTYAHSIEPRNISSLSSLPPVVEQSNSPPSSPFDFFSDENPSGCSIM</sequence>
<organism evidence="8 9">
    <name type="scientific">Cucumis melo</name>
    <name type="common">Muskmelon</name>
    <dbReference type="NCBI Taxonomy" id="3656"/>
    <lineage>
        <taxon>Eukaryota</taxon>
        <taxon>Viridiplantae</taxon>
        <taxon>Streptophyta</taxon>
        <taxon>Embryophyta</taxon>
        <taxon>Tracheophyta</taxon>
        <taxon>Spermatophyta</taxon>
        <taxon>Magnoliopsida</taxon>
        <taxon>eudicotyledons</taxon>
        <taxon>Gunneridae</taxon>
        <taxon>Pentapetalae</taxon>
        <taxon>rosids</taxon>
        <taxon>fabids</taxon>
        <taxon>Cucurbitales</taxon>
        <taxon>Cucurbitaceae</taxon>
        <taxon>Benincaseae</taxon>
        <taxon>Cucumis</taxon>
    </lineage>
</organism>
<dbReference type="Proteomes" id="UP001652600">
    <property type="component" value="Chromosome 2"/>
</dbReference>
<dbReference type="CDD" id="cd00371">
    <property type="entry name" value="HMA"/>
    <property type="match status" value="1"/>
</dbReference>
<reference evidence="9" key="2">
    <citation type="submission" date="2025-08" db="UniProtKB">
        <authorList>
            <consortium name="RefSeq"/>
        </authorList>
    </citation>
    <scope>IDENTIFICATION</scope>
    <source>
        <tissue evidence="9">Stem</tissue>
    </source>
</reference>
<feature type="domain" description="HMA" evidence="7">
    <location>
        <begin position="18"/>
        <end position="81"/>
    </location>
</feature>
<protein>
    <submittedName>
        <fullName evidence="9">Heavy metal-associated isoprenylated plant protein 35-like</fullName>
    </submittedName>
</protein>
<dbReference type="SUPFAM" id="SSF55008">
    <property type="entry name" value="HMA, heavy metal-associated domain"/>
    <property type="match status" value="1"/>
</dbReference>
<feature type="compositionally biased region" description="Low complexity" evidence="6">
    <location>
        <begin position="246"/>
        <end position="262"/>
    </location>
</feature>
<reference evidence="8" key="1">
    <citation type="submission" date="2025-05" db="UniProtKB">
        <authorList>
            <consortium name="RefSeq"/>
        </authorList>
    </citation>
    <scope>NUCLEOTIDE SEQUENCE [LARGE SCALE GENOMIC DNA]</scope>
</reference>
<keyword evidence="8" id="KW-1185">Reference proteome</keyword>
<dbReference type="Gene3D" id="3.30.70.100">
    <property type="match status" value="1"/>
</dbReference>
<dbReference type="GeneID" id="103492164"/>
<evidence type="ECO:0000256" key="2">
    <source>
        <dbReference type="ARBA" id="ARBA00022723"/>
    </source>
</evidence>
<feature type="compositionally biased region" description="Low complexity" evidence="6">
    <location>
        <begin position="346"/>
        <end position="368"/>
    </location>
</feature>
<keyword evidence="1" id="KW-0488">Methylation</keyword>
<dbReference type="RefSeq" id="XP_008450635.2">
    <property type="nucleotide sequence ID" value="XM_008452413.3"/>
</dbReference>
<dbReference type="InParanoid" id="A0A1S3BPP2"/>
<evidence type="ECO:0000313" key="8">
    <source>
        <dbReference type="Proteomes" id="UP001652600"/>
    </source>
</evidence>
<feature type="compositionally biased region" description="Basic and acidic residues" evidence="6">
    <location>
        <begin position="151"/>
        <end position="170"/>
    </location>
</feature>
<comment type="similarity">
    <text evidence="5">Belongs to the HIPP family.</text>
</comment>
<evidence type="ECO:0000256" key="3">
    <source>
        <dbReference type="ARBA" id="ARBA00023288"/>
    </source>
</evidence>
<feature type="region of interest" description="Disordered" evidence="6">
    <location>
        <begin position="100"/>
        <end position="262"/>
    </location>
</feature>
<keyword evidence="3" id="KW-0449">Lipoprotein</keyword>
<feature type="compositionally biased region" description="Basic residues" evidence="6">
    <location>
        <begin position="202"/>
        <end position="211"/>
    </location>
</feature>
<dbReference type="Gramene" id="MELO3C015311.2.1">
    <property type="protein sequence ID" value="MELO3C015311.2.1"/>
    <property type="gene ID" value="MELO3C015311.2"/>
</dbReference>
<evidence type="ECO:0000259" key="7">
    <source>
        <dbReference type="PROSITE" id="PS50846"/>
    </source>
</evidence>
<evidence type="ECO:0000256" key="6">
    <source>
        <dbReference type="SAM" id="MobiDB-lite"/>
    </source>
</evidence>
<feature type="region of interest" description="Disordered" evidence="6">
    <location>
        <begin position="335"/>
        <end position="368"/>
    </location>
</feature>
<proteinExistence type="inferred from homology"/>
<evidence type="ECO:0000313" key="9">
    <source>
        <dbReference type="RefSeq" id="XP_008450635.2"/>
    </source>
</evidence>
<evidence type="ECO:0000256" key="5">
    <source>
        <dbReference type="ARBA" id="ARBA00024045"/>
    </source>
</evidence>
<name>A0A1S3BPP2_CUCME</name>
<dbReference type="PROSITE" id="PS50846">
    <property type="entry name" value="HMA_2"/>
    <property type="match status" value="1"/>
</dbReference>
<keyword evidence="4" id="KW-0636">Prenylation</keyword>
<dbReference type="InterPro" id="IPR036163">
    <property type="entry name" value="HMA_dom_sf"/>
</dbReference>
<accession>A0A1S3BPP2</accession>
<dbReference type="AlphaFoldDB" id="A0A1S3BPP2"/>
<dbReference type="InterPro" id="IPR006121">
    <property type="entry name" value="HMA_dom"/>
</dbReference>
<dbReference type="GO" id="GO:0046872">
    <property type="term" value="F:metal ion binding"/>
    <property type="evidence" value="ECO:0007669"/>
    <property type="project" value="UniProtKB-KW"/>
</dbReference>
<dbReference type="eggNOG" id="KOG1603">
    <property type="taxonomic scope" value="Eukaryota"/>
</dbReference>
<dbReference type="Pfam" id="PF00403">
    <property type="entry name" value="HMA"/>
    <property type="match status" value="1"/>
</dbReference>
<evidence type="ECO:0000256" key="1">
    <source>
        <dbReference type="ARBA" id="ARBA00022481"/>
    </source>
</evidence>
<dbReference type="KEGG" id="cmo:103492164"/>
<keyword evidence="2" id="KW-0479">Metal-binding</keyword>
<dbReference type="PANTHER" id="PTHR45868">
    <property type="entry name" value="HEAVY METAL-ASSOCIATED ISOPRENYLATED PLANT PROTEIN 33-RELATED"/>
    <property type="match status" value="1"/>
</dbReference>
<evidence type="ECO:0000256" key="4">
    <source>
        <dbReference type="ARBA" id="ARBA00023289"/>
    </source>
</evidence>